<reference evidence="2" key="1">
    <citation type="submission" date="2022-11" db="UniProtKB">
        <authorList>
            <consortium name="WormBaseParasite"/>
        </authorList>
    </citation>
    <scope>IDENTIFICATION</scope>
</reference>
<name>A0AC34RNI1_9BILA</name>
<organism evidence="1 2">
    <name type="scientific">Panagrolaimus sp. JU765</name>
    <dbReference type="NCBI Taxonomy" id="591449"/>
    <lineage>
        <taxon>Eukaryota</taxon>
        <taxon>Metazoa</taxon>
        <taxon>Ecdysozoa</taxon>
        <taxon>Nematoda</taxon>
        <taxon>Chromadorea</taxon>
        <taxon>Rhabditida</taxon>
        <taxon>Tylenchina</taxon>
        <taxon>Panagrolaimomorpha</taxon>
        <taxon>Panagrolaimoidea</taxon>
        <taxon>Panagrolaimidae</taxon>
        <taxon>Panagrolaimus</taxon>
    </lineage>
</organism>
<evidence type="ECO:0000313" key="2">
    <source>
        <dbReference type="WBParaSite" id="JU765_v2.g8465.t1"/>
    </source>
</evidence>
<dbReference type="Proteomes" id="UP000887576">
    <property type="component" value="Unplaced"/>
</dbReference>
<sequence>MSLIKSDDEIIFVSGNFDKQQDANDVIGSRFKLRLENIDLKEIQGNESDVAWEKCYLALCQFPKNIVVIEDTSLKFDEFNGLPGPYIKHFNKAIGADGLYRMLHCYENKNATVISTVAIGIPRNFSENGHQQILLVNDEIKGKIVSPKGKNGDYNGWDPCFQPNDTNLTLGEMSTKEKKKYCSRIHALEKALKIIKNFLKK</sequence>
<accession>A0AC34RNI1</accession>
<protein>
    <submittedName>
        <fullName evidence="2">Non-canonical purine NTP pyrophosphatase</fullName>
    </submittedName>
</protein>
<evidence type="ECO:0000313" key="1">
    <source>
        <dbReference type="Proteomes" id="UP000887576"/>
    </source>
</evidence>
<proteinExistence type="predicted"/>
<dbReference type="WBParaSite" id="JU765_v2.g8465.t1">
    <property type="protein sequence ID" value="JU765_v2.g8465.t1"/>
    <property type="gene ID" value="JU765_v2.g8465"/>
</dbReference>